<dbReference type="Pfam" id="PF00535">
    <property type="entry name" value="Glycos_transf_2"/>
    <property type="match status" value="1"/>
</dbReference>
<dbReference type="GO" id="GO:0016757">
    <property type="term" value="F:glycosyltransferase activity"/>
    <property type="evidence" value="ECO:0007669"/>
    <property type="project" value="UniProtKB-KW"/>
</dbReference>
<dbReference type="Gene3D" id="3.90.550.10">
    <property type="entry name" value="Spore Coat Polysaccharide Biosynthesis Protein SpsA, Chain A"/>
    <property type="match status" value="1"/>
</dbReference>
<sequence length="337" mass="36906">MRGNTGIPTPNRAVMSRSEHVTLLLASYQGEAYLKQQLTSLAAQSHPDWSLIVGDDGSRDRTAAIVQEFAATQPAGRVTMIKGPQAGATQNFLNLLEAAPSGTAIAFCDQDDVWLPHKLEHALEFLRKTERPAHYAARTIICDSNMTPLTHSRRFTRPLGFRNASVQACMAGNTSVFNPAAAELLKAAAPAARAMRILSHDWWAYQITSGAGAALYHDPRPALYYRQHGRSEVGRNDTLRAMAARAVTLFAGDFGEWLARNHQALRDAPIPFTSENRHLLDRFEDVLIMPGPKAARQIGRLGLYRQTRAGTVALIGAALAGRLRAGSSEDHEKHCHD</sequence>
<dbReference type="InterPro" id="IPR050834">
    <property type="entry name" value="Glycosyltransf_2"/>
</dbReference>
<keyword evidence="6" id="KW-1185">Reference proteome</keyword>
<dbReference type="EMBL" id="QZCG01000007">
    <property type="protein sequence ID" value="RJE84899.1"/>
    <property type="molecule type" value="Genomic_DNA"/>
</dbReference>
<comment type="caution">
    <text evidence="5">The sequence shown here is derived from an EMBL/GenBank/DDBJ whole genome shotgun (WGS) entry which is preliminary data.</text>
</comment>
<evidence type="ECO:0000256" key="3">
    <source>
        <dbReference type="ARBA" id="ARBA00022679"/>
    </source>
</evidence>
<dbReference type="SUPFAM" id="SSF53448">
    <property type="entry name" value="Nucleotide-diphospho-sugar transferases"/>
    <property type="match status" value="1"/>
</dbReference>
<accession>A0A418SVD5</accession>
<evidence type="ECO:0000259" key="4">
    <source>
        <dbReference type="Pfam" id="PF00535"/>
    </source>
</evidence>
<comment type="similarity">
    <text evidence="1">Belongs to the glycosyltransferase 2 family.</text>
</comment>
<proteinExistence type="inferred from homology"/>
<evidence type="ECO:0000256" key="1">
    <source>
        <dbReference type="ARBA" id="ARBA00006739"/>
    </source>
</evidence>
<evidence type="ECO:0000313" key="5">
    <source>
        <dbReference type="EMBL" id="RJE84899.1"/>
    </source>
</evidence>
<name>A0A418SVD5_9RHOB</name>
<gene>
    <name evidence="5" type="ORF">D3P04_11360</name>
</gene>
<reference evidence="6" key="1">
    <citation type="submission" date="2018-09" db="EMBL/GenBank/DDBJ databases">
        <title>Acidovorax cavernicola nov. sp. isolated from Gruta de las Maravillas (Aracena, Spain).</title>
        <authorList>
            <person name="Jurado V."/>
            <person name="Gutierrez-Patricio S."/>
            <person name="Gonzalez-Pimentel J.L."/>
            <person name="Miller A.Z."/>
            <person name="Laiz L."/>
            <person name="Saiz-Jimenez C."/>
        </authorList>
    </citation>
    <scope>NUCLEOTIDE SEQUENCE [LARGE SCALE GENOMIC DNA]</scope>
    <source>
        <strain evidence="6">1011MAR3C25</strain>
    </source>
</reference>
<protein>
    <submittedName>
        <fullName evidence="5">Glycosyltransferase</fullName>
    </submittedName>
</protein>
<evidence type="ECO:0000313" key="6">
    <source>
        <dbReference type="Proteomes" id="UP000284202"/>
    </source>
</evidence>
<dbReference type="AlphaFoldDB" id="A0A418SVD5"/>
<keyword evidence="3 5" id="KW-0808">Transferase</keyword>
<dbReference type="InterPro" id="IPR029044">
    <property type="entry name" value="Nucleotide-diphossugar_trans"/>
</dbReference>
<dbReference type="InterPro" id="IPR001173">
    <property type="entry name" value="Glyco_trans_2-like"/>
</dbReference>
<dbReference type="PANTHER" id="PTHR43685:SF5">
    <property type="entry name" value="GLYCOSYLTRANSFERASE EPSE-RELATED"/>
    <property type="match status" value="1"/>
</dbReference>
<dbReference type="PANTHER" id="PTHR43685">
    <property type="entry name" value="GLYCOSYLTRANSFERASE"/>
    <property type="match status" value="1"/>
</dbReference>
<feature type="domain" description="Glycosyltransferase 2-like" evidence="4">
    <location>
        <begin position="25"/>
        <end position="153"/>
    </location>
</feature>
<organism evidence="5 6">
    <name type="scientific">Paracoccus onubensis</name>
    <dbReference type="NCBI Taxonomy" id="1675788"/>
    <lineage>
        <taxon>Bacteria</taxon>
        <taxon>Pseudomonadati</taxon>
        <taxon>Pseudomonadota</taxon>
        <taxon>Alphaproteobacteria</taxon>
        <taxon>Rhodobacterales</taxon>
        <taxon>Paracoccaceae</taxon>
        <taxon>Paracoccus</taxon>
    </lineage>
</organism>
<dbReference type="OrthoDB" id="9802649at2"/>
<dbReference type="Proteomes" id="UP000284202">
    <property type="component" value="Unassembled WGS sequence"/>
</dbReference>
<evidence type="ECO:0000256" key="2">
    <source>
        <dbReference type="ARBA" id="ARBA00022676"/>
    </source>
</evidence>
<keyword evidence="2" id="KW-0328">Glycosyltransferase</keyword>